<evidence type="ECO:0000313" key="2">
    <source>
        <dbReference type="Proteomes" id="UP000276834"/>
    </source>
</evidence>
<dbReference type="AlphaFoldDB" id="A0A3L8SXJ0"/>
<sequence>MPLKFCKPINADVGTITCDTYGEFNSSAPASMAIAIMRKQNQIPRQLSAPSLCAARELPARASDLGSGWGICRDARPDSRTFISGGVKA</sequence>
<comment type="caution">
    <text evidence="1">The sequence shown here is derived from an EMBL/GenBank/DDBJ whole genome shotgun (WGS) entry which is preliminary data.</text>
</comment>
<gene>
    <name evidence="1" type="ORF">DV515_00002177</name>
</gene>
<protein>
    <submittedName>
        <fullName evidence="1">Uncharacterized protein</fullName>
    </submittedName>
</protein>
<accession>A0A3L8SXJ0</accession>
<organism evidence="1 2">
    <name type="scientific">Chloebia gouldiae</name>
    <name type="common">Gouldian finch</name>
    <name type="synonym">Erythrura gouldiae</name>
    <dbReference type="NCBI Taxonomy" id="44316"/>
    <lineage>
        <taxon>Eukaryota</taxon>
        <taxon>Metazoa</taxon>
        <taxon>Chordata</taxon>
        <taxon>Craniata</taxon>
        <taxon>Vertebrata</taxon>
        <taxon>Euteleostomi</taxon>
        <taxon>Archelosauria</taxon>
        <taxon>Archosauria</taxon>
        <taxon>Dinosauria</taxon>
        <taxon>Saurischia</taxon>
        <taxon>Theropoda</taxon>
        <taxon>Coelurosauria</taxon>
        <taxon>Aves</taxon>
        <taxon>Neognathae</taxon>
        <taxon>Neoaves</taxon>
        <taxon>Telluraves</taxon>
        <taxon>Australaves</taxon>
        <taxon>Passeriformes</taxon>
        <taxon>Passeroidea</taxon>
        <taxon>Passeridae</taxon>
        <taxon>Chloebia</taxon>
    </lineage>
</organism>
<evidence type="ECO:0000313" key="1">
    <source>
        <dbReference type="EMBL" id="RLW10232.1"/>
    </source>
</evidence>
<dbReference type="EMBL" id="QUSF01000004">
    <property type="protein sequence ID" value="RLW10232.1"/>
    <property type="molecule type" value="Genomic_DNA"/>
</dbReference>
<name>A0A3L8SXJ0_CHLGU</name>
<keyword evidence="2" id="KW-1185">Reference proteome</keyword>
<dbReference type="Proteomes" id="UP000276834">
    <property type="component" value="Unassembled WGS sequence"/>
</dbReference>
<proteinExistence type="predicted"/>
<reference evidence="1 2" key="1">
    <citation type="journal article" date="2018" name="Proc. R. Soc. B">
        <title>A non-coding region near Follistatin controls head colour polymorphism in the Gouldian finch.</title>
        <authorList>
            <person name="Toomey M.B."/>
            <person name="Marques C.I."/>
            <person name="Andrade P."/>
            <person name="Araujo P.M."/>
            <person name="Sabatino S."/>
            <person name="Gazda M.A."/>
            <person name="Afonso S."/>
            <person name="Lopes R.J."/>
            <person name="Corbo J.C."/>
            <person name="Carneiro M."/>
        </authorList>
    </citation>
    <scope>NUCLEOTIDE SEQUENCE [LARGE SCALE GENOMIC DNA]</scope>
    <source>
        <strain evidence="1">Red01</strain>
        <tissue evidence="1">Muscle</tissue>
    </source>
</reference>